<evidence type="ECO:0000256" key="1">
    <source>
        <dbReference type="ARBA" id="ARBA00004922"/>
    </source>
</evidence>
<evidence type="ECO:0000256" key="5">
    <source>
        <dbReference type="RuleBase" id="RU003832"/>
    </source>
</evidence>
<dbReference type="GO" id="GO:0032580">
    <property type="term" value="C:Golgi cisterna membrane"/>
    <property type="evidence" value="ECO:0007669"/>
    <property type="project" value="UniProtKB-SubCell"/>
</dbReference>
<feature type="region of interest" description="Disordered" evidence="7">
    <location>
        <begin position="1"/>
        <end position="21"/>
    </location>
</feature>
<dbReference type="InterPro" id="IPR038577">
    <property type="entry name" value="GT10-like_C_sf"/>
</dbReference>
<comment type="caution">
    <text evidence="9">The sequence shown here is derived from an EMBL/GenBank/DDBJ whole genome shotgun (WGS) entry which is preliminary data.</text>
</comment>
<evidence type="ECO:0000256" key="6">
    <source>
        <dbReference type="SAM" id="Coils"/>
    </source>
</evidence>
<feature type="compositionally biased region" description="Polar residues" evidence="7">
    <location>
        <begin position="12"/>
        <end position="21"/>
    </location>
</feature>
<keyword evidence="3 5" id="KW-0328">Glycosyltransferase</keyword>
<feature type="coiled-coil region" evidence="6">
    <location>
        <begin position="142"/>
        <end position="176"/>
    </location>
</feature>
<comment type="pathway">
    <text evidence="1">Protein modification; protein glycosylation.</text>
</comment>
<gene>
    <name evidence="9" type="ORF">PROFUN_12212</name>
</gene>
<accession>A0A2P6N857</accession>
<keyword evidence="6" id="KW-0175">Coiled coil</keyword>
<sequence length="950" mass="107825">MEWRSPWDRSTKSISHNSNNRRCNDKVALNKMTAMLTQANLTARLEGSVKVDLTGFNSIMLDLFRMIQAQDTKINGLVAALNSNKTEARMEELLKASEEKQKGLWATNHTRLNDIEQRVATRETPRPSADFIEMRESFDTILAEHKRQLSLSESRLVRLENELHGVKSIAEEAFNNSSHAVKDTQQLTAQMLKHDQEINRLHTMNQISSTEMANVAADMKHLTSSVSKKMDEPRVIQLLRELEEIMNDRLVEMHDVLNQTHFSMKMKDLSLEKELKKMEQAVTGLANDEGTLVGRSHVRCLLCDRVKGKITGAGGLEVSGNHFHPEASSPNLGKSTTLIGSDGKVFKGRDWSQSPPPAVDNNTFGTRRSPSTSKSPSLSATARIVSDILCVSSVKTRQAREPSFRELVRAHKMMMLPTTRNPIAVTHFAPEEMRSHNSNTRQKGKFVCRRRDVVFLLAVFFVVTLFYIETRAIQTETPNTPLPPKKRPHIIDPDRPNQDTDKPVPRTRDVEEGDSKSPIIDRKPTEQERKQWREKRISQAKESDCPLKKITRDYKTQPVVNLYSGWGDCDIPCVGSGDSSHIDIGSGASQCTKSVSKTMENVGESYGDDSRMMGNTKLDADVTMQYFSWAEYNFMRPMQKKVEKSMAVAMISNCGPAFRLQYIKDLQAAGVTVDTFGSCYGHQKSNDNVGDRLNSKISMIGGYKFVMSFENSETEDYVTEKLFGPYVSGSVPVYHGAPNGKIFGMDKSMLFVNDYKSPAELAKLIKYLDSNDTAYSEYVRWKEEGPDQRWISFIDLSIVHSACRFCIRSADIDRKQVGEVITGPYSDENIDQAILNEGRDTTLFKVRERGTFYLRWFYVRKGDGVLSQLRKLILQRYADAKPSVGEIFSIYKLWDRKKTPITEDDELNLLAEETELEVIFTRPASLDRASYTEWYYKKHGLTLPADWKPH</sequence>
<feature type="region of interest" description="Disordered" evidence="7">
    <location>
        <begin position="346"/>
        <end position="378"/>
    </location>
</feature>
<comment type="similarity">
    <text evidence="2 5">Belongs to the glycosyltransferase 10 family.</text>
</comment>
<dbReference type="EC" id="2.4.1.-" evidence="5"/>
<dbReference type="GO" id="GO:0008417">
    <property type="term" value="F:fucosyltransferase activity"/>
    <property type="evidence" value="ECO:0007669"/>
    <property type="project" value="InterPro"/>
</dbReference>
<feature type="compositionally biased region" description="Basic and acidic residues" evidence="7">
    <location>
        <begin position="1"/>
        <end position="11"/>
    </location>
</feature>
<dbReference type="AlphaFoldDB" id="A0A2P6N857"/>
<dbReference type="Gene3D" id="3.40.50.11660">
    <property type="entry name" value="Glycosyl transferase family 10, C-terminal domain"/>
    <property type="match status" value="1"/>
</dbReference>
<name>A0A2P6N857_9EUKA</name>
<dbReference type="SUPFAM" id="SSF53756">
    <property type="entry name" value="UDP-Glycosyltransferase/glycogen phosphorylase"/>
    <property type="match status" value="1"/>
</dbReference>
<dbReference type="Pfam" id="PF00852">
    <property type="entry name" value="Glyco_transf_10"/>
    <property type="match status" value="1"/>
</dbReference>
<feature type="region of interest" description="Disordered" evidence="7">
    <location>
        <begin position="476"/>
        <end position="538"/>
    </location>
</feature>
<reference evidence="9 10" key="1">
    <citation type="journal article" date="2018" name="Genome Biol. Evol.">
        <title>Multiple Roots of Fruiting Body Formation in Amoebozoa.</title>
        <authorList>
            <person name="Hillmann F."/>
            <person name="Forbes G."/>
            <person name="Novohradska S."/>
            <person name="Ferling I."/>
            <person name="Riege K."/>
            <person name="Groth M."/>
            <person name="Westermann M."/>
            <person name="Marz M."/>
            <person name="Spaller T."/>
            <person name="Winckler T."/>
            <person name="Schaap P."/>
            <person name="Glockner G."/>
        </authorList>
    </citation>
    <scope>NUCLEOTIDE SEQUENCE [LARGE SCALE GENOMIC DNA]</scope>
    <source>
        <strain evidence="9 10">Jena</strain>
    </source>
</reference>
<keyword evidence="5" id="KW-0812">Transmembrane</keyword>
<dbReference type="PANTHER" id="PTHR11929:SF220">
    <property type="entry name" value="FUCOSYLTRANSFERASE"/>
    <property type="match status" value="1"/>
</dbReference>
<comment type="subcellular location">
    <subcellularLocation>
        <location evidence="5">Golgi apparatus</location>
        <location evidence="5">Golgi stack membrane</location>
        <topology evidence="5">Single-pass type II membrane protein</topology>
    </subcellularLocation>
</comment>
<feature type="compositionally biased region" description="Low complexity" evidence="7">
    <location>
        <begin position="366"/>
        <end position="378"/>
    </location>
</feature>
<evidence type="ECO:0000259" key="8">
    <source>
        <dbReference type="Pfam" id="PF00852"/>
    </source>
</evidence>
<dbReference type="InterPro" id="IPR055270">
    <property type="entry name" value="Glyco_tran_10_C"/>
</dbReference>
<evidence type="ECO:0000313" key="9">
    <source>
        <dbReference type="EMBL" id="PRP80129.1"/>
    </source>
</evidence>
<keyword evidence="5" id="KW-0333">Golgi apparatus</keyword>
<protein>
    <recommendedName>
        <fullName evidence="5">Fucosyltransferase</fullName>
        <ecNumber evidence="5">2.4.1.-</ecNumber>
    </recommendedName>
</protein>
<dbReference type="EMBL" id="MDYQ01000160">
    <property type="protein sequence ID" value="PRP80129.1"/>
    <property type="molecule type" value="Genomic_DNA"/>
</dbReference>
<dbReference type="InParanoid" id="A0A2P6N857"/>
<dbReference type="InterPro" id="IPR001503">
    <property type="entry name" value="Glyco_trans_10"/>
</dbReference>
<evidence type="ECO:0000313" key="10">
    <source>
        <dbReference type="Proteomes" id="UP000241769"/>
    </source>
</evidence>
<proteinExistence type="inferred from homology"/>
<feature type="compositionally biased region" description="Basic and acidic residues" evidence="7">
    <location>
        <begin position="489"/>
        <end position="538"/>
    </location>
</feature>
<dbReference type="STRING" id="1890364.A0A2P6N857"/>
<evidence type="ECO:0000256" key="2">
    <source>
        <dbReference type="ARBA" id="ARBA00008919"/>
    </source>
</evidence>
<evidence type="ECO:0000256" key="7">
    <source>
        <dbReference type="SAM" id="MobiDB-lite"/>
    </source>
</evidence>
<dbReference type="UniPathway" id="UPA00378"/>
<feature type="domain" description="Fucosyltransferase C-terminal" evidence="8">
    <location>
        <begin position="644"/>
        <end position="811"/>
    </location>
</feature>
<evidence type="ECO:0000256" key="3">
    <source>
        <dbReference type="ARBA" id="ARBA00022676"/>
    </source>
</evidence>
<dbReference type="Proteomes" id="UP000241769">
    <property type="component" value="Unassembled WGS sequence"/>
</dbReference>
<keyword evidence="5" id="KW-0472">Membrane</keyword>
<keyword evidence="10" id="KW-1185">Reference proteome</keyword>
<keyword evidence="4 5" id="KW-0808">Transferase</keyword>
<dbReference type="OrthoDB" id="427096at2759"/>
<evidence type="ECO:0000256" key="4">
    <source>
        <dbReference type="ARBA" id="ARBA00022679"/>
    </source>
</evidence>
<dbReference type="PANTHER" id="PTHR11929">
    <property type="entry name" value="ALPHA- 1,3 -FUCOSYLTRANSFERASE"/>
    <property type="match status" value="1"/>
</dbReference>
<organism evidence="9 10">
    <name type="scientific">Planoprotostelium fungivorum</name>
    <dbReference type="NCBI Taxonomy" id="1890364"/>
    <lineage>
        <taxon>Eukaryota</taxon>
        <taxon>Amoebozoa</taxon>
        <taxon>Evosea</taxon>
        <taxon>Variosea</taxon>
        <taxon>Cavosteliida</taxon>
        <taxon>Cavosteliaceae</taxon>
        <taxon>Planoprotostelium</taxon>
    </lineage>
</organism>